<dbReference type="SUPFAM" id="SSF52833">
    <property type="entry name" value="Thioredoxin-like"/>
    <property type="match status" value="1"/>
</dbReference>
<name>N0B9W5_9HYPH</name>
<accession>N0B9W5</accession>
<proteinExistence type="inferred from homology"/>
<dbReference type="OrthoDB" id="6560050at2"/>
<dbReference type="KEGG" id="hdt:HYPDE_28308"/>
<dbReference type="AlphaFoldDB" id="N0B9W5"/>
<dbReference type="Gene3D" id="3.40.30.10">
    <property type="entry name" value="Glutaredoxin"/>
    <property type="match status" value="1"/>
</dbReference>
<dbReference type="InterPro" id="IPR010893">
    <property type="entry name" value="NiFe-hyd_mat_HyaE"/>
</dbReference>
<evidence type="ECO:0000256" key="1">
    <source>
        <dbReference type="ARBA" id="ARBA00009004"/>
    </source>
</evidence>
<dbReference type="InterPro" id="IPR036249">
    <property type="entry name" value="Thioredoxin-like_sf"/>
</dbReference>
<dbReference type="Pfam" id="PF07449">
    <property type="entry name" value="HyaE"/>
    <property type="match status" value="1"/>
</dbReference>
<evidence type="ECO:0000313" key="2">
    <source>
        <dbReference type="EMBL" id="AGK57341.1"/>
    </source>
</evidence>
<dbReference type="STRING" id="670307.HYPDE_28308"/>
<dbReference type="eggNOG" id="COG3118">
    <property type="taxonomic scope" value="Bacteria"/>
</dbReference>
<organism evidence="2 3">
    <name type="scientific">Hyphomicrobium denitrificans 1NES1</name>
    <dbReference type="NCBI Taxonomy" id="670307"/>
    <lineage>
        <taxon>Bacteria</taxon>
        <taxon>Pseudomonadati</taxon>
        <taxon>Pseudomonadota</taxon>
        <taxon>Alphaproteobacteria</taxon>
        <taxon>Hyphomicrobiales</taxon>
        <taxon>Hyphomicrobiaceae</taxon>
        <taxon>Hyphomicrobium</taxon>
    </lineage>
</organism>
<dbReference type="Proteomes" id="UP000005952">
    <property type="component" value="Chromosome"/>
</dbReference>
<gene>
    <name evidence="2" type="ORF">HYPDE_28308</name>
</gene>
<sequence>MTTPLIEALVVRHGIPVVDEASLDGFLKANEHAVLFFPGDAERLVESNDVAVILPELCKAFGKRLAPALIAKASERQLQRRFRFNAFPSLVFMRRDGYLGVLSRVLDWSDYMIEIQAILASEPTEPPPFKFPDGCYAAGMPREGNQPVRGEL</sequence>
<protein>
    <submittedName>
        <fullName evidence="2">Hydrogenase-1 expression HyaE</fullName>
    </submittedName>
</protein>
<keyword evidence="3" id="KW-1185">Reference proteome</keyword>
<reference evidence="2 3" key="1">
    <citation type="journal article" date="2013" name="Genome Announc.">
        <title>Genome sequences for three denitrifying bacterial strains isolated from a uranium- and nitrate-contaminated subsurface environment.</title>
        <authorList>
            <person name="Venkatramanan R."/>
            <person name="Prakash O."/>
            <person name="Woyke T."/>
            <person name="Chain P."/>
            <person name="Goodwin L.A."/>
            <person name="Watson D."/>
            <person name="Brooks S."/>
            <person name="Kostka J.E."/>
            <person name="Green S.J."/>
        </authorList>
    </citation>
    <scope>NUCLEOTIDE SEQUENCE [LARGE SCALE GENOMIC DNA]</scope>
    <source>
        <strain evidence="2 3">1NES1</strain>
    </source>
</reference>
<evidence type="ECO:0000313" key="3">
    <source>
        <dbReference type="Proteomes" id="UP000005952"/>
    </source>
</evidence>
<dbReference type="CDD" id="cd02965">
    <property type="entry name" value="HyaE"/>
    <property type="match status" value="1"/>
</dbReference>
<comment type="similarity">
    <text evidence="1">Belongs to the HupG/HyaE family.</text>
</comment>
<dbReference type="RefSeq" id="WP_015597378.1">
    <property type="nucleotide sequence ID" value="NC_021172.1"/>
</dbReference>
<dbReference type="HOGENOM" id="CLU_144855_0_1_5"/>
<dbReference type="EMBL" id="CP005587">
    <property type="protein sequence ID" value="AGK57341.1"/>
    <property type="molecule type" value="Genomic_DNA"/>
</dbReference>